<gene>
    <name evidence="1" type="ORF">GPM918_LOCUS13256</name>
    <name evidence="2" type="ORF">OVA965_LOCUS19491</name>
    <name evidence="3" type="ORF">SRO942_LOCUS13256</name>
    <name evidence="4" type="ORF">TMI583_LOCUS19541</name>
</gene>
<name>A0A814G977_9BILA</name>
<evidence type="ECO:0008006" key="6">
    <source>
        <dbReference type="Google" id="ProtNLM"/>
    </source>
</evidence>
<dbReference type="Proteomes" id="UP000681722">
    <property type="component" value="Unassembled WGS sequence"/>
</dbReference>
<dbReference type="Proteomes" id="UP000677228">
    <property type="component" value="Unassembled WGS sequence"/>
</dbReference>
<keyword evidence="5" id="KW-1185">Reference proteome</keyword>
<dbReference type="InterPro" id="IPR013169">
    <property type="entry name" value="mRNA_splic_Cwf18-like"/>
</dbReference>
<dbReference type="EMBL" id="CAJNOQ010003017">
    <property type="protein sequence ID" value="CAF0991072.1"/>
    <property type="molecule type" value="Genomic_DNA"/>
</dbReference>
<evidence type="ECO:0000313" key="5">
    <source>
        <dbReference type="Proteomes" id="UP000663829"/>
    </source>
</evidence>
<dbReference type="PANTHER" id="PTHR31551">
    <property type="entry name" value="PRE-MRNA-SPLICING FACTOR CWF18"/>
    <property type="match status" value="1"/>
</dbReference>
<reference evidence="1" key="1">
    <citation type="submission" date="2021-02" db="EMBL/GenBank/DDBJ databases">
        <authorList>
            <person name="Nowell W R."/>
        </authorList>
    </citation>
    <scope>NUCLEOTIDE SEQUENCE</scope>
</reference>
<evidence type="ECO:0000313" key="2">
    <source>
        <dbReference type="EMBL" id="CAF1105265.1"/>
    </source>
</evidence>
<evidence type="ECO:0000313" key="3">
    <source>
        <dbReference type="EMBL" id="CAF3763027.1"/>
    </source>
</evidence>
<proteinExistence type="predicted"/>
<comment type="caution">
    <text evidence="1">The sequence shown here is derived from an EMBL/GenBank/DDBJ whole genome shotgun (WGS) entry which is preliminary data.</text>
</comment>
<organism evidence="1 5">
    <name type="scientific">Didymodactylos carnosus</name>
    <dbReference type="NCBI Taxonomy" id="1234261"/>
    <lineage>
        <taxon>Eukaryota</taxon>
        <taxon>Metazoa</taxon>
        <taxon>Spiralia</taxon>
        <taxon>Gnathifera</taxon>
        <taxon>Rotifera</taxon>
        <taxon>Eurotatoria</taxon>
        <taxon>Bdelloidea</taxon>
        <taxon>Philodinida</taxon>
        <taxon>Philodinidae</taxon>
        <taxon>Didymodactylos</taxon>
    </lineage>
</organism>
<dbReference type="Pfam" id="PF08315">
    <property type="entry name" value="cwf18"/>
    <property type="match status" value="1"/>
</dbReference>
<dbReference type="EMBL" id="CAJNOK010010059">
    <property type="protein sequence ID" value="CAF1105265.1"/>
    <property type="molecule type" value="Genomic_DNA"/>
</dbReference>
<sequence>MLLADIESCQLQEEARRRKERLEQWKKKKILKRIDEHINLGSGESDVPPPIDDVDLTTLAPRKPDWDLKRDVEKKLKRLEKRTTRATAELTRERLLTEQKGLNATVNFAEIVSTISRFNQHQEDDED</sequence>
<dbReference type="EMBL" id="CAJOBC010003017">
    <property type="protein sequence ID" value="CAF3763027.1"/>
    <property type="molecule type" value="Genomic_DNA"/>
</dbReference>
<accession>A0A814G977</accession>
<dbReference type="AlphaFoldDB" id="A0A814G977"/>
<protein>
    <recommendedName>
        <fullName evidence="6">Coiled-coil domain-containing protein 12</fullName>
    </recommendedName>
</protein>
<dbReference type="Proteomes" id="UP000663829">
    <property type="component" value="Unassembled WGS sequence"/>
</dbReference>
<dbReference type="OrthoDB" id="10261348at2759"/>
<dbReference type="GO" id="GO:0005684">
    <property type="term" value="C:U2-type spliceosomal complex"/>
    <property type="evidence" value="ECO:0007669"/>
    <property type="project" value="TreeGrafter"/>
</dbReference>
<dbReference type="PANTHER" id="PTHR31551:SF1">
    <property type="entry name" value="COILED-COIL DOMAIN-CONTAINING PROTEIN 12"/>
    <property type="match status" value="1"/>
</dbReference>
<dbReference type="GO" id="GO:0071014">
    <property type="term" value="C:post-mRNA release spliceosomal complex"/>
    <property type="evidence" value="ECO:0007669"/>
    <property type="project" value="TreeGrafter"/>
</dbReference>
<evidence type="ECO:0000313" key="1">
    <source>
        <dbReference type="EMBL" id="CAF0991072.1"/>
    </source>
</evidence>
<evidence type="ECO:0000313" key="4">
    <source>
        <dbReference type="EMBL" id="CAF3868292.1"/>
    </source>
</evidence>
<dbReference type="Proteomes" id="UP000682733">
    <property type="component" value="Unassembled WGS sequence"/>
</dbReference>
<dbReference type="EMBL" id="CAJOBA010010858">
    <property type="protein sequence ID" value="CAF3868292.1"/>
    <property type="molecule type" value="Genomic_DNA"/>
</dbReference>